<evidence type="ECO:0000256" key="1">
    <source>
        <dbReference type="SAM" id="Phobius"/>
    </source>
</evidence>
<proteinExistence type="predicted"/>
<keyword evidence="1" id="KW-0472">Membrane</keyword>
<organism evidence="2 3">
    <name type="scientific">Chitinophaga fulva</name>
    <dbReference type="NCBI Taxonomy" id="2728842"/>
    <lineage>
        <taxon>Bacteria</taxon>
        <taxon>Pseudomonadati</taxon>
        <taxon>Bacteroidota</taxon>
        <taxon>Chitinophagia</taxon>
        <taxon>Chitinophagales</taxon>
        <taxon>Chitinophagaceae</taxon>
        <taxon>Chitinophaga</taxon>
    </lineage>
</organism>
<dbReference type="AlphaFoldDB" id="A0A848GKK1"/>
<reference evidence="2 3" key="1">
    <citation type="submission" date="2020-04" db="EMBL/GenBank/DDBJ databases">
        <title>Chitinophaga sp. G-6-1-13 sp. nov., isolated from soil.</title>
        <authorList>
            <person name="Dahal R.H."/>
            <person name="Chaudhary D.K."/>
        </authorList>
    </citation>
    <scope>NUCLEOTIDE SEQUENCE [LARGE SCALE GENOMIC DNA]</scope>
    <source>
        <strain evidence="2 3">G-6-1-13</strain>
    </source>
</reference>
<feature type="transmembrane region" description="Helical" evidence="1">
    <location>
        <begin position="21"/>
        <end position="52"/>
    </location>
</feature>
<keyword evidence="1" id="KW-1133">Transmembrane helix</keyword>
<evidence type="ECO:0000313" key="3">
    <source>
        <dbReference type="Proteomes" id="UP000583266"/>
    </source>
</evidence>
<dbReference type="Proteomes" id="UP000583266">
    <property type="component" value="Unassembled WGS sequence"/>
</dbReference>
<protein>
    <submittedName>
        <fullName evidence="2">Uncharacterized protein</fullName>
    </submittedName>
</protein>
<feature type="transmembrane region" description="Helical" evidence="1">
    <location>
        <begin position="106"/>
        <end position="131"/>
    </location>
</feature>
<evidence type="ECO:0000313" key="2">
    <source>
        <dbReference type="EMBL" id="NML37929.1"/>
    </source>
</evidence>
<accession>A0A848GKK1</accession>
<dbReference type="EMBL" id="JABBGC010000001">
    <property type="protein sequence ID" value="NML37929.1"/>
    <property type="molecule type" value="Genomic_DNA"/>
</dbReference>
<feature type="transmembrane region" description="Helical" evidence="1">
    <location>
        <begin position="58"/>
        <end position="80"/>
    </location>
</feature>
<name>A0A848GKK1_9BACT</name>
<keyword evidence="1" id="KW-0812">Transmembrane</keyword>
<comment type="caution">
    <text evidence="2">The sequence shown here is derived from an EMBL/GenBank/DDBJ whole genome shotgun (WGS) entry which is preliminary data.</text>
</comment>
<gene>
    <name evidence="2" type="ORF">HHL17_12055</name>
</gene>
<dbReference type="RefSeq" id="WP_169224963.1">
    <property type="nucleotide sequence ID" value="NZ_JABBGC010000001.1"/>
</dbReference>
<sequence length="137" mass="16041">MKRFYRYIIYRLYDKALKKPSFTPVLDTITPLAILHMLMFFVVAQVFCMLVIHGPLPLLEHMGLMIIFVIFNLWVHYILFYDKKSWSNIMEEFKDESPAERRKGGWYVVGYLVGGSLLCLALLGLVVWIGVRLHLIS</sequence>
<keyword evidence="3" id="KW-1185">Reference proteome</keyword>